<sequence>MATYPCDPLPLLPPGTAVMEANGNRHSRTYHFLGGEPLVQSGDWAIISLAPPPDPAKFETDAMLIRHFLDHERGFCIAKISCCGMGAAFVRFAHACDIDTAIANSPYFVSDSVLRVLRHDRGIWHDADFMDDNHHAPVDEDEPMILDMRACLLPVTNEYTDSRSVMIKRARKV</sequence>
<evidence type="ECO:0000259" key="1">
    <source>
        <dbReference type="Pfam" id="PF24530"/>
    </source>
</evidence>
<accession>M8ANT6</accession>
<evidence type="ECO:0000313" key="2">
    <source>
        <dbReference type="EnsemblPlants" id="EMT06186"/>
    </source>
</evidence>
<protein>
    <recommendedName>
        <fullName evidence="1">DUF7597 domain-containing protein</fullName>
    </recommendedName>
</protein>
<proteinExistence type="predicted"/>
<dbReference type="AlphaFoldDB" id="M8ANT6"/>
<dbReference type="Pfam" id="PF24530">
    <property type="entry name" value="DUF7597"/>
    <property type="match status" value="1"/>
</dbReference>
<organism evidence="2">
    <name type="scientific">Aegilops tauschii</name>
    <name type="common">Tausch's goatgrass</name>
    <name type="synonym">Aegilops squarrosa</name>
    <dbReference type="NCBI Taxonomy" id="37682"/>
    <lineage>
        <taxon>Eukaryota</taxon>
        <taxon>Viridiplantae</taxon>
        <taxon>Streptophyta</taxon>
        <taxon>Embryophyta</taxon>
        <taxon>Tracheophyta</taxon>
        <taxon>Spermatophyta</taxon>
        <taxon>Magnoliopsida</taxon>
        <taxon>Liliopsida</taxon>
        <taxon>Poales</taxon>
        <taxon>Poaceae</taxon>
        <taxon>BOP clade</taxon>
        <taxon>Pooideae</taxon>
        <taxon>Triticodae</taxon>
        <taxon>Triticeae</taxon>
        <taxon>Triticinae</taxon>
        <taxon>Aegilops</taxon>
    </lineage>
</organism>
<feature type="domain" description="DUF7597" evidence="1">
    <location>
        <begin position="6"/>
        <end position="123"/>
    </location>
</feature>
<name>M8ANT6_AEGTA</name>
<dbReference type="InterPro" id="IPR056018">
    <property type="entry name" value="DUF7597"/>
</dbReference>
<dbReference type="PANTHER" id="PTHR33075">
    <property type="entry name" value="OS02G0499800 PROTEIN"/>
    <property type="match status" value="1"/>
</dbReference>
<reference evidence="2" key="1">
    <citation type="submission" date="2015-06" db="UniProtKB">
        <authorList>
            <consortium name="EnsemblPlants"/>
        </authorList>
    </citation>
    <scope>IDENTIFICATION</scope>
</reference>
<dbReference type="EnsemblPlants" id="EMT06186">
    <property type="protein sequence ID" value="EMT06186"/>
    <property type="gene ID" value="F775_43523"/>
</dbReference>
<dbReference type="PANTHER" id="PTHR33075:SF7">
    <property type="entry name" value="OS02G0303350 PROTEIN"/>
    <property type="match status" value="1"/>
</dbReference>